<organism evidence="1 2">
    <name type="scientific">Azospirillum cavernae</name>
    <dbReference type="NCBI Taxonomy" id="2320860"/>
    <lineage>
        <taxon>Bacteria</taxon>
        <taxon>Pseudomonadati</taxon>
        <taxon>Pseudomonadota</taxon>
        <taxon>Alphaproteobacteria</taxon>
        <taxon>Rhodospirillales</taxon>
        <taxon>Azospirillaceae</taxon>
        <taxon>Azospirillum</taxon>
    </lineage>
</organism>
<dbReference type="RefSeq" id="WP_119828971.1">
    <property type="nucleotide sequence ID" value="NZ_QYUL01000001.1"/>
</dbReference>
<keyword evidence="2" id="KW-1185">Reference proteome</keyword>
<accession>A0A418W008</accession>
<name>A0A418W008_9PROT</name>
<gene>
    <name evidence="1" type="ORF">D3877_01170</name>
</gene>
<dbReference type="AlphaFoldDB" id="A0A418W008"/>
<dbReference type="OrthoDB" id="7307690at2"/>
<dbReference type="Proteomes" id="UP000283458">
    <property type="component" value="Unassembled WGS sequence"/>
</dbReference>
<evidence type="ECO:0000313" key="1">
    <source>
        <dbReference type="EMBL" id="RJF83331.1"/>
    </source>
</evidence>
<dbReference type="EMBL" id="QYUL01000001">
    <property type="protein sequence ID" value="RJF83331.1"/>
    <property type="molecule type" value="Genomic_DNA"/>
</dbReference>
<evidence type="ECO:0000313" key="2">
    <source>
        <dbReference type="Proteomes" id="UP000283458"/>
    </source>
</evidence>
<comment type="caution">
    <text evidence="1">The sequence shown here is derived from an EMBL/GenBank/DDBJ whole genome shotgun (WGS) entry which is preliminary data.</text>
</comment>
<proteinExistence type="predicted"/>
<sequence length="64" mass="6992">MKVTLSPCAPDPVRRPSTLKSPLFDLAQAIYDDCKQEVVVEVLDSRGNREAVFGAIDDGAILLF</sequence>
<reference evidence="1 2" key="1">
    <citation type="submission" date="2018-09" db="EMBL/GenBank/DDBJ databases">
        <authorList>
            <person name="Zhu H."/>
        </authorList>
    </citation>
    <scope>NUCLEOTIDE SEQUENCE [LARGE SCALE GENOMIC DNA]</scope>
    <source>
        <strain evidence="1 2">K2W22B-5</strain>
    </source>
</reference>
<protein>
    <submittedName>
        <fullName evidence="1">Uncharacterized protein</fullName>
    </submittedName>
</protein>